<comment type="caution">
    <text evidence="1">The sequence shown here is derived from an EMBL/GenBank/DDBJ whole genome shotgun (WGS) entry which is preliminary data.</text>
</comment>
<evidence type="ECO:0000313" key="1">
    <source>
        <dbReference type="EMBL" id="KAK4299454.1"/>
    </source>
</evidence>
<organism evidence="1 2">
    <name type="scientific">Petrolisthes manimaculis</name>
    <dbReference type="NCBI Taxonomy" id="1843537"/>
    <lineage>
        <taxon>Eukaryota</taxon>
        <taxon>Metazoa</taxon>
        <taxon>Ecdysozoa</taxon>
        <taxon>Arthropoda</taxon>
        <taxon>Crustacea</taxon>
        <taxon>Multicrustacea</taxon>
        <taxon>Malacostraca</taxon>
        <taxon>Eumalacostraca</taxon>
        <taxon>Eucarida</taxon>
        <taxon>Decapoda</taxon>
        <taxon>Pleocyemata</taxon>
        <taxon>Anomura</taxon>
        <taxon>Galatheoidea</taxon>
        <taxon>Porcellanidae</taxon>
        <taxon>Petrolisthes</taxon>
    </lineage>
</organism>
<dbReference type="Proteomes" id="UP001292094">
    <property type="component" value="Unassembled WGS sequence"/>
</dbReference>
<reference evidence="1" key="1">
    <citation type="submission" date="2023-11" db="EMBL/GenBank/DDBJ databases">
        <title>Genome assemblies of two species of porcelain crab, Petrolisthes cinctipes and Petrolisthes manimaculis (Anomura: Porcellanidae).</title>
        <authorList>
            <person name="Angst P."/>
        </authorList>
    </citation>
    <scope>NUCLEOTIDE SEQUENCE</scope>
    <source>
        <strain evidence="1">PB745_02</strain>
        <tissue evidence="1">Gill</tissue>
    </source>
</reference>
<gene>
    <name evidence="1" type="ORF">Pmani_028267</name>
</gene>
<keyword evidence="2" id="KW-1185">Reference proteome</keyword>
<sequence>MSWCVMVVVVSDDQEFLATFAEWSLKGRLLVWSTRLLVVTRLPREDLVIILSSLWTFSMTNAMVLKAEQSSHSLSFHGERINVTALPYEPFWMSANEGNATKYSGIDYNQLVTLADALNFTFHVLPSNNWAEVRLL</sequence>
<dbReference type="EMBL" id="JAWZYT010003235">
    <property type="protein sequence ID" value="KAK4299454.1"/>
    <property type="molecule type" value="Genomic_DNA"/>
</dbReference>
<accession>A0AAE1NZT2</accession>
<name>A0AAE1NZT2_9EUCA</name>
<evidence type="ECO:0000313" key="2">
    <source>
        <dbReference type="Proteomes" id="UP001292094"/>
    </source>
</evidence>
<proteinExistence type="predicted"/>
<dbReference type="AlphaFoldDB" id="A0AAE1NZT2"/>
<protein>
    <submittedName>
        <fullName evidence="1">Uncharacterized protein</fullName>
    </submittedName>
</protein>